<sequence>MKRIWTSLLILAFATPTHSAGSNQNCGGCHAMLRDQAEMRAQSLSEMDTQSYAESFFDEADSSDATDSSGSSTAGKVSKKAVTAVARRAAGPTVGYYAGKVFGERIGSKVGSILGGGAMGLGVGVFLTPTEIGCGTGEHCSR</sequence>
<proteinExistence type="predicted"/>
<dbReference type="RefSeq" id="WP_200685692.1">
    <property type="nucleotide sequence ID" value="NZ_JAEPRQ010000002.1"/>
</dbReference>
<feature type="signal peptide" evidence="1">
    <location>
        <begin position="1"/>
        <end position="19"/>
    </location>
</feature>
<accession>A0A934W0A5</accession>
<keyword evidence="1" id="KW-0732">Signal</keyword>
<keyword evidence="3" id="KW-1185">Reference proteome</keyword>
<evidence type="ECO:0000313" key="2">
    <source>
        <dbReference type="EMBL" id="MBK4216123.1"/>
    </source>
</evidence>
<evidence type="ECO:0000313" key="3">
    <source>
        <dbReference type="Proteomes" id="UP000640485"/>
    </source>
</evidence>
<protein>
    <submittedName>
        <fullName evidence="2">Uncharacterized protein</fullName>
    </submittedName>
</protein>
<name>A0A934W0A5_9RHOB</name>
<evidence type="ECO:0000256" key="1">
    <source>
        <dbReference type="SAM" id="SignalP"/>
    </source>
</evidence>
<dbReference type="AlphaFoldDB" id="A0A934W0A5"/>
<feature type="chain" id="PRO_5036721112" evidence="1">
    <location>
        <begin position="20"/>
        <end position="142"/>
    </location>
</feature>
<dbReference type="Proteomes" id="UP000640485">
    <property type="component" value="Unassembled WGS sequence"/>
</dbReference>
<gene>
    <name evidence="2" type="ORF">JJJ17_09315</name>
</gene>
<organism evidence="2 3">
    <name type="scientific">Paracoccus caeni</name>
    <dbReference type="NCBI Taxonomy" id="657651"/>
    <lineage>
        <taxon>Bacteria</taxon>
        <taxon>Pseudomonadati</taxon>
        <taxon>Pseudomonadota</taxon>
        <taxon>Alphaproteobacteria</taxon>
        <taxon>Rhodobacterales</taxon>
        <taxon>Paracoccaceae</taxon>
        <taxon>Paracoccus</taxon>
    </lineage>
</organism>
<dbReference type="EMBL" id="JAEPRQ010000002">
    <property type="protein sequence ID" value="MBK4216123.1"/>
    <property type="molecule type" value="Genomic_DNA"/>
</dbReference>
<comment type="caution">
    <text evidence="2">The sequence shown here is derived from an EMBL/GenBank/DDBJ whole genome shotgun (WGS) entry which is preliminary data.</text>
</comment>
<reference evidence="2" key="1">
    <citation type="submission" date="2021-01" db="EMBL/GenBank/DDBJ databases">
        <title>Paracoccus amoyensis sp. nov., isolated from the surface seawater along the coast of Xiamen Island, China.</title>
        <authorList>
            <person name="Lyu L."/>
        </authorList>
    </citation>
    <scope>NUCLEOTIDE SEQUENCE</scope>
    <source>
        <strain evidence="2">MJ17</strain>
    </source>
</reference>